<dbReference type="InterPro" id="IPR016170">
    <property type="entry name" value="Cytok_DH_C_sf"/>
</dbReference>
<sequence>MMRGKIFLKKKVLVILLILFMGGYGAFFVYSFQHKAGDEHLMADVGRLVPVKVREVVQGQEVDQMKYLLKEAEDKNFKISIAGKQHSQGGHTYYKDAIVMDMTTFNKVLKVDEKEKVVTVQSGATWEDVQEAVNPYGLSVKTMQAPNIFTVGGSMSVNVHGRDIRYGPLIESIKAFRLMNADGKILNVSRNENEELFRLVHGGYGLFGIILDVDIELTDDVLYRVENEWINYHDYPEYFKEKVLANPEVDMHNSRISVAPNYFLTEMYVTNYYLEKQGKKLEDYNELQGEKFVRRNKFAFGLSRKFDWGKNFVWYVQKHAFKEGKVEWTSRNNVMRPEIKFLDYEGKNDTDILQEYFVPVDEFPNFIDRLRDILEEEHLNVLNITVRYVPKNDEAFLSYANQDMFALVFLINQGTSKEEIEKTGKTVRKLIDLVLDFDGSYYLPYYHYPSKEQMKEAYPNADLFFEKKREYDSEERFVNQFYEEYGK</sequence>
<keyword evidence="1" id="KW-0285">Flavoprotein</keyword>
<keyword evidence="2" id="KW-0274">FAD</keyword>
<keyword evidence="4" id="KW-1133">Transmembrane helix</keyword>
<dbReference type="PROSITE" id="PS51387">
    <property type="entry name" value="FAD_PCMH"/>
    <property type="match status" value="1"/>
</dbReference>
<dbReference type="Proteomes" id="UP000287296">
    <property type="component" value="Unassembled WGS sequence"/>
</dbReference>
<evidence type="ECO:0000259" key="5">
    <source>
        <dbReference type="PROSITE" id="PS51387"/>
    </source>
</evidence>
<dbReference type="InterPro" id="IPR006094">
    <property type="entry name" value="Oxid_FAD_bind_N"/>
</dbReference>
<dbReference type="InterPro" id="IPR036318">
    <property type="entry name" value="FAD-bd_PCMH-like_sf"/>
</dbReference>
<keyword evidence="4" id="KW-0472">Membrane</keyword>
<dbReference type="InterPro" id="IPR016167">
    <property type="entry name" value="FAD-bd_PCMH_sub1"/>
</dbReference>
<dbReference type="EMBL" id="QYTW02000025">
    <property type="protein sequence ID" value="RST58048.1"/>
    <property type="molecule type" value="Genomic_DNA"/>
</dbReference>
<dbReference type="InterPro" id="IPR010031">
    <property type="entry name" value="FAD_lactone_oxidase-like"/>
</dbReference>
<dbReference type="GO" id="GO:0003885">
    <property type="term" value="F:D-arabinono-1,4-lactone oxidase activity"/>
    <property type="evidence" value="ECO:0007669"/>
    <property type="project" value="InterPro"/>
</dbReference>
<name>A0A429X3T7_SIMTE</name>
<evidence type="ECO:0000256" key="2">
    <source>
        <dbReference type="ARBA" id="ARBA00022827"/>
    </source>
</evidence>
<dbReference type="Gene3D" id="3.30.43.10">
    <property type="entry name" value="Uridine Diphospho-n-acetylenolpyruvylglucosamine Reductase, domain 2"/>
    <property type="match status" value="1"/>
</dbReference>
<evidence type="ECO:0000256" key="3">
    <source>
        <dbReference type="ARBA" id="ARBA00023002"/>
    </source>
</evidence>
<comment type="caution">
    <text evidence="6">The sequence shown here is derived from an EMBL/GenBank/DDBJ whole genome shotgun (WGS) entry which is preliminary data.</text>
</comment>
<dbReference type="OrthoDB" id="9768764at2"/>
<dbReference type="InterPro" id="IPR016169">
    <property type="entry name" value="FAD-bd_PCMH_sub2"/>
</dbReference>
<dbReference type="InterPro" id="IPR016164">
    <property type="entry name" value="FAD-linked_Oxase-like_C"/>
</dbReference>
<dbReference type="Pfam" id="PF04030">
    <property type="entry name" value="ALO"/>
    <property type="match status" value="1"/>
</dbReference>
<evidence type="ECO:0000256" key="4">
    <source>
        <dbReference type="SAM" id="Phobius"/>
    </source>
</evidence>
<dbReference type="SUPFAM" id="SSF56176">
    <property type="entry name" value="FAD-binding/transporter-associated domain-like"/>
    <property type="match status" value="1"/>
</dbReference>
<dbReference type="AlphaFoldDB" id="A0A429X3T7"/>
<evidence type="ECO:0000313" key="6">
    <source>
        <dbReference type="EMBL" id="RST58048.1"/>
    </source>
</evidence>
<dbReference type="Gene3D" id="3.40.462.10">
    <property type="entry name" value="FAD-linked oxidases, C-terminal domain"/>
    <property type="match status" value="1"/>
</dbReference>
<dbReference type="InterPro" id="IPR007173">
    <property type="entry name" value="ALO_C"/>
</dbReference>
<evidence type="ECO:0000313" key="7">
    <source>
        <dbReference type="Proteomes" id="UP000287296"/>
    </source>
</evidence>
<protein>
    <submittedName>
        <fullName evidence="6">FAD-binding oxidoreductase</fullName>
    </submittedName>
</protein>
<dbReference type="Pfam" id="PF01565">
    <property type="entry name" value="FAD_binding_4"/>
    <property type="match status" value="1"/>
</dbReference>
<keyword evidence="4" id="KW-0812">Transmembrane</keyword>
<accession>A0A429X3T7</accession>
<dbReference type="PANTHER" id="PTHR43762:SF1">
    <property type="entry name" value="D-ARABINONO-1,4-LACTONE OXIDASE"/>
    <property type="match status" value="1"/>
</dbReference>
<dbReference type="GO" id="GO:0071949">
    <property type="term" value="F:FAD binding"/>
    <property type="evidence" value="ECO:0007669"/>
    <property type="project" value="InterPro"/>
</dbReference>
<organism evidence="6 7">
    <name type="scientific">Siminovitchia terrae</name>
    <name type="common">Bacillus terrae</name>
    <dbReference type="NCBI Taxonomy" id="1914933"/>
    <lineage>
        <taxon>Bacteria</taxon>
        <taxon>Bacillati</taxon>
        <taxon>Bacillota</taxon>
        <taxon>Bacilli</taxon>
        <taxon>Bacillales</taxon>
        <taxon>Bacillaceae</taxon>
        <taxon>Siminovitchia</taxon>
    </lineage>
</organism>
<dbReference type="SUPFAM" id="SSF55103">
    <property type="entry name" value="FAD-linked oxidases, C-terminal domain"/>
    <property type="match status" value="1"/>
</dbReference>
<dbReference type="PANTHER" id="PTHR43762">
    <property type="entry name" value="L-GULONOLACTONE OXIDASE"/>
    <property type="match status" value="1"/>
</dbReference>
<feature type="domain" description="FAD-binding PCMH-type" evidence="5">
    <location>
        <begin position="49"/>
        <end position="220"/>
    </location>
</feature>
<dbReference type="InterPro" id="IPR016166">
    <property type="entry name" value="FAD-bd_PCMH"/>
</dbReference>
<gene>
    <name evidence="6" type="ORF">D5F11_019860</name>
</gene>
<keyword evidence="3" id="KW-0560">Oxidoreductase</keyword>
<dbReference type="GO" id="GO:0016020">
    <property type="term" value="C:membrane"/>
    <property type="evidence" value="ECO:0007669"/>
    <property type="project" value="InterPro"/>
</dbReference>
<feature type="transmembrane region" description="Helical" evidence="4">
    <location>
        <begin position="12"/>
        <end position="32"/>
    </location>
</feature>
<proteinExistence type="predicted"/>
<reference evidence="6 7" key="1">
    <citation type="submission" date="2018-12" db="EMBL/GenBank/DDBJ databases">
        <authorList>
            <person name="Sun L."/>
            <person name="Chen Z."/>
        </authorList>
    </citation>
    <scope>NUCLEOTIDE SEQUENCE [LARGE SCALE GENOMIC DNA]</scope>
    <source>
        <strain evidence="6 7">LMG 29736</strain>
    </source>
</reference>
<evidence type="ECO:0000256" key="1">
    <source>
        <dbReference type="ARBA" id="ARBA00022630"/>
    </source>
</evidence>
<dbReference type="Gene3D" id="3.30.465.10">
    <property type="match status" value="1"/>
</dbReference>